<accession>A0ABR7WXZ7</accession>
<name>A0ABR7WXZ7_9SPHI</name>
<proteinExistence type="predicted"/>
<dbReference type="RefSeq" id="WP_191191789.1">
    <property type="nucleotide sequence ID" value="NZ_JACWMY010000016.1"/>
</dbReference>
<organism evidence="1 2">
    <name type="scientific">Mucilaginibacter pankratovii</name>
    <dbReference type="NCBI Taxonomy" id="2772110"/>
    <lineage>
        <taxon>Bacteria</taxon>
        <taxon>Pseudomonadati</taxon>
        <taxon>Bacteroidota</taxon>
        <taxon>Sphingobacteriia</taxon>
        <taxon>Sphingobacteriales</taxon>
        <taxon>Sphingobacteriaceae</taxon>
        <taxon>Mucilaginibacter</taxon>
    </lineage>
</organism>
<evidence type="ECO:0008006" key="3">
    <source>
        <dbReference type="Google" id="ProtNLM"/>
    </source>
</evidence>
<keyword evidence="2" id="KW-1185">Reference proteome</keyword>
<comment type="caution">
    <text evidence="1">The sequence shown here is derived from an EMBL/GenBank/DDBJ whole genome shotgun (WGS) entry which is preliminary data.</text>
</comment>
<evidence type="ECO:0000313" key="2">
    <source>
        <dbReference type="Proteomes" id="UP000606600"/>
    </source>
</evidence>
<sequence>MTTKTLLPVLLLCVCFLGCGREVEKADAGKAEVPEPLKDKSSAALLVKSDVRRFSDGSLVDELYNDLAEKQPELQTLESQLKEFYAARTDSVEAFDNYYAKSDSYYSSANSLLLSIKDSVLKQRLGLLLEASKNKLQKKTSRFSMLIANADKESRIMEDYHQALKLVATLPVIETYQDKNMPGIKPVQKLSDEAKRLNNKTQALVKKYGGN</sequence>
<gene>
    <name evidence="1" type="ORF">IDJ77_25340</name>
</gene>
<dbReference type="EMBL" id="JACWMY010000016">
    <property type="protein sequence ID" value="MBD1367161.1"/>
    <property type="molecule type" value="Genomic_DNA"/>
</dbReference>
<dbReference type="Proteomes" id="UP000606600">
    <property type="component" value="Unassembled WGS sequence"/>
</dbReference>
<protein>
    <recommendedName>
        <fullName evidence="3">DUF4142 domain-containing protein</fullName>
    </recommendedName>
</protein>
<reference evidence="1 2" key="1">
    <citation type="submission" date="2020-09" db="EMBL/GenBank/DDBJ databases">
        <title>Novel species of Mucilaginibacter isolated from a glacier on the Tibetan Plateau.</title>
        <authorList>
            <person name="Liu Q."/>
            <person name="Xin Y.-H."/>
        </authorList>
    </citation>
    <scope>NUCLEOTIDE SEQUENCE [LARGE SCALE GENOMIC DNA]</scope>
    <source>
        <strain evidence="1 2">ZT4R22</strain>
    </source>
</reference>
<evidence type="ECO:0000313" key="1">
    <source>
        <dbReference type="EMBL" id="MBD1367161.1"/>
    </source>
</evidence>